<dbReference type="AlphaFoldDB" id="A0A4V1AMP2"/>
<dbReference type="InterPro" id="IPR029068">
    <property type="entry name" value="Glyas_Bleomycin-R_OHBP_Dase"/>
</dbReference>
<evidence type="ECO:0000259" key="1">
    <source>
        <dbReference type="PROSITE" id="PS51819"/>
    </source>
</evidence>
<accession>A0A4V1AMP2</accession>
<sequence length="123" mass="13999">MFKRIDTVFLPVQDMYRSIKWFEEKCGFSLRWHDEKNGYAAMDIGDGETAFTLVRNPQMGTIKPSEHEWFNLHTTDIHATHQSMLDAGVEATPVESGGNVEFYQFKDLDGNTIGVCSFEEDAA</sequence>
<dbReference type="Gene3D" id="3.10.180.10">
    <property type="entry name" value="2,3-Dihydroxybiphenyl 1,2-Dioxygenase, domain 1"/>
    <property type="match status" value="1"/>
</dbReference>
<dbReference type="OrthoDB" id="2184229at2"/>
<evidence type="ECO:0000313" key="2">
    <source>
        <dbReference type="EMBL" id="QBP39965.1"/>
    </source>
</evidence>
<dbReference type="EMBL" id="CP038015">
    <property type="protein sequence ID" value="QBP39965.1"/>
    <property type="molecule type" value="Genomic_DNA"/>
</dbReference>
<dbReference type="PROSITE" id="PS51819">
    <property type="entry name" value="VOC"/>
    <property type="match status" value="1"/>
</dbReference>
<gene>
    <name evidence="2" type="ORF">E2636_01785</name>
</gene>
<feature type="domain" description="VOC" evidence="1">
    <location>
        <begin position="4"/>
        <end position="118"/>
    </location>
</feature>
<organism evidence="2 3">
    <name type="scientific">Paenisporosarcina antarctica</name>
    <dbReference type="NCBI Taxonomy" id="417367"/>
    <lineage>
        <taxon>Bacteria</taxon>
        <taxon>Bacillati</taxon>
        <taxon>Bacillota</taxon>
        <taxon>Bacilli</taxon>
        <taxon>Bacillales</taxon>
        <taxon>Caryophanaceae</taxon>
        <taxon>Paenisporosarcina</taxon>
    </lineage>
</organism>
<dbReference type="InterPro" id="IPR037523">
    <property type="entry name" value="VOC_core"/>
</dbReference>
<proteinExistence type="predicted"/>
<dbReference type="Proteomes" id="UP000294292">
    <property type="component" value="Chromosome"/>
</dbReference>
<reference evidence="2 3" key="1">
    <citation type="submission" date="2019-03" db="EMBL/GenBank/DDBJ databases">
        <title>Complete genome sequence of Paenisporosarcina antarctica CGMCC 1.6503T.</title>
        <authorList>
            <person name="Rong J.-C."/>
            <person name="Chi N.-Y."/>
            <person name="Zhang Q.-F."/>
        </authorList>
    </citation>
    <scope>NUCLEOTIDE SEQUENCE [LARGE SCALE GENOMIC DNA]</scope>
    <source>
        <strain evidence="2 3">CGMCC 1.6503</strain>
    </source>
</reference>
<evidence type="ECO:0000313" key="3">
    <source>
        <dbReference type="Proteomes" id="UP000294292"/>
    </source>
</evidence>
<dbReference type="InterPro" id="IPR004360">
    <property type="entry name" value="Glyas_Fos-R_dOase_dom"/>
</dbReference>
<keyword evidence="3" id="KW-1185">Reference proteome</keyword>
<dbReference type="SUPFAM" id="SSF54593">
    <property type="entry name" value="Glyoxalase/Bleomycin resistance protein/Dihydroxybiphenyl dioxygenase"/>
    <property type="match status" value="1"/>
</dbReference>
<dbReference type="KEGG" id="panc:E2636_01785"/>
<name>A0A4V1AMP2_9BACL</name>
<protein>
    <submittedName>
        <fullName evidence="2">VOC family protein</fullName>
    </submittedName>
</protein>
<dbReference type="RefSeq" id="WP_134208454.1">
    <property type="nucleotide sequence ID" value="NZ_CP038015.1"/>
</dbReference>
<dbReference type="Pfam" id="PF00903">
    <property type="entry name" value="Glyoxalase"/>
    <property type="match status" value="1"/>
</dbReference>